<dbReference type="EMBL" id="JBHSFK010000012">
    <property type="protein sequence ID" value="MFC4501731.1"/>
    <property type="molecule type" value="Genomic_DNA"/>
</dbReference>
<feature type="compositionally biased region" description="Basic and acidic residues" evidence="1">
    <location>
        <begin position="85"/>
        <end position="106"/>
    </location>
</feature>
<evidence type="ECO:0000256" key="1">
    <source>
        <dbReference type="SAM" id="MobiDB-lite"/>
    </source>
</evidence>
<evidence type="ECO:0000259" key="2">
    <source>
        <dbReference type="SMART" id="SM00400"/>
    </source>
</evidence>
<comment type="caution">
    <text evidence="3">The sequence shown here is derived from an EMBL/GenBank/DDBJ whole genome shotgun (WGS) entry which is preliminary data.</text>
</comment>
<reference evidence="4" key="1">
    <citation type="journal article" date="2019" name="Int. J. Syst. Evol. Microbiol.">
        <title>The Global Catalogue of Microorganisms (GCM) 10K type strain sequencing project: providing services to taxonomists for standard genome sequencing and annotation.</title>
        <authorList>
            <consortium name="The Broad Institute Genomics Platform"/>
            <consortium name="The Broad Institute Genome Sequencing Center for Infectious Disease"/>
            <person name="Wu L."/>
            <person name="Ma J."/>
        </authorList>
    </citation>
    <scope>NUCLEOTIDE SEQUENCE [LARGE SCALE GENOMIC DNA]</scope>
    <source>
        <strain evidence="4">CGMCC 4.7177</strain>
    </source>
</reference>
<dbReference type="InterPro" id="IPR036977">
    <property type="entry name" value="DNA_primase_Znf_CHC2"/>
</dbReference>
<dbReference type="RefSeq" id="WP_385877210.1">
    <property type="nucleotide sequence ID" value="NZ_JBHSFK010000012.1"/>
</dbReference>
<protein>
    <submittedName>
        <fullName evidence="3">CHC2 zinc finger domain-containing protein</fullName>
    </submittedName>
</protein>
<dbReference type="Pfam" id="PF01807">
    <property type="entry name" value="Zn_ribbon_DnaG"/>
    <property type="match status" value="1"/>
</dbReference>
<dbReference type="Proteomes" id="UP001595839">
    <property type="component" value="Unassembled WGS sequence"/>
</dbReference>
<feature type="region of interest" description="Disordered" evidence="1">
    <location>
        <begin position="85"/>
        <end position="131"/>
    </location>
</feature>
<organism evidence="3 4">
    <name type="scientific">Streptomyces vulcanius</name>
    <dbReference type="NCBI Taxonomy" id="1441876"/>
    <lineage>
        <taxon>Bacteria</taxon>
        <taxon>Bacillati</taxon>
        <taxon>Actinomycetota</taxon>
        <taxon>Actinomycetes</taxon>
        <taxon>Kitasatosporales</taxon>
        <taxon>Streptomycetaceae</taxon>
        <taxon>Streptomyces</taxon>
    </lineage>
</organism>
<proteinExistence type="predicted"/>
<evidence type="ECO:0000313" key="4">
    <source>
        <dbReference type="Proteomes" id="UP001595839"/>
    </source>
</evidence>
<dbReference type="SMART" id="SM00400">
    <property type="entry name" value="ZnF_CHCC"/>
    <property type="match status" value="1"/>
</dbReference>
<dbReference type="SUPFAM" id="SSF57783">
    <property type="entry name" value="Zinc beta-ribbon"/>
    <property type="match status" value="1"/>
</dbReference>
<dbReference type="InterPro" id="IPR002694">
    <property type="entry name" value="Znf_CHC2"/>
</dbReference>
<name>A0ABV9AW79_9ACTN</name>
<sequence>MATESKPSIAMVLRHFYGFETAKAEGRVKIPCPLPDHPDSNPSASVDLDRNRWNCFGCNLSEDSYAVIMREKNCGFLEAKEFAHQELRPDSPHIPRDVSGESRPEVRQGSGPGRRGTKFRPGVRRFGDTWA</sequence>
<keyword evidence="4" id="KW-1185">Reference proteome</keyword>
<evidence type="ECO:0000313" key="3">
    <source>
        <dbReference type="EMBL" id="MFC4501731.1"/>
    </source>
</evidence>
<feature type="domain" description="Zinc finger CHC2-type" evidence="2">
    <location>
        <begin position="35"/>
        <end position="84"/>
    </location>
</feature>
<accession>A0ABV9AW79</accession>
<dbReference type="Gene3D" id="3.90.580.10">
    <property type="entry name" value="Zinc finger, CHC2-type domain"/>
    <property type="match status" value="1"/>
</dbReference>
<gene>
    <name evidence="3" type="ORF">ACFPIH_19705</name>
</gene>